<dbReference type="AlphaFoldDB" id="A0A5N4E5L7"/>
<dbReference type="EMBL" id="JWIN03000005">
    <property type="protein sequence ID" value="KAB1278763.1"/>
    <property type="molecule type" value="Genomic_DNA"/>
</dbReference>
<evidence type="ECO:0000313" key="4">
    <source>
        <dbReference type="Proteomes" id="UP000299084"/>
    </source>
</evidence>
<dbReference type="InterPro" id="IPR002110">
    <property type="entry name" value="Ankyrin_rpt"/>
</dbReference>
<dbReference type="InterPro" id="IPR036770">
    <property type="entry name" value="Ankyrin_rpt-contain_sf"/>
</dbReference>
<feature type="repeat" description="ANK" evidence="1">
    <location>
        <begin position="90"/>
        <end position="122"/>
    </location>
</feature>
<dbReference type="SUPFAM" id="SSF48403">
    <property type="entry name" value="Ankyrin repeat"/>
    <property type="match status" value="1"/>
</dbReference>
<sequence>MESRPEPVRGQLQIFQKMEKEPQARTGPPVLEYHAALVTGDLGRLKPLMDQFFQDANVVFEIKKDEMEWQAKSAGTFGLSGLWTLEYKRELTTPLCIAAARGHTACVRHLLDRGADPDASPGGRRGACTRPWGATTAAPGCCAAPRRPRPAQRRGPGAPALLPHGRLARVRTRGPGH</sequence>
<name>A0A5N4E5L7_CAMDR</name>
<evidence type="ECO:0000313" key="3">
    <source>
        <dbReference type="EMBL" id="KAB1278763.1"/>
    </source>
</evidence>
<feature type="compositionally biased region" description="Basic residues" evidence="2">
    <location>
        <begin position="166"/>
        <end position="177"/>
    </location>
</feature>
<protein>
    <submittedName>
        <fullName evidence="3">Ankyrin repeat and SOCS box protein 18</fullName>
    </submittedName>
</protein>
<keyword evidence="4" id="KW-1185">Reference proteome</keyword>
<dbReference type="Proteomes" id="UP000299084">
    <property type="component" value="Unassembled WGS sequence"/>
</dbReference>
<proteinExistence type="predicted"/>
<dbReference type="PROSITE" id="PS50297">
    <property type="entry name" value="ANK_REP_REGION"/>
    <property type="match status" value="1"/>
</dbReference>
<accession>A0A5N4E5L7</accession>
<evidence type="ECO:0000256" key="1">
    <source>
        <dbReference type="PROSITE-ProRule" id="PRU00023"/>
    </source>
</evidence>
<keyword evidence="1" id="KW-0040">ANK repeat</keyword>
<dbReference type="Gene3D" id="1.25.40.20">
    <property type="entry name" value="Ankyrin repeat-containing domain"/>
    <property type="match status" value="1"/>
</dbReference>
<reference evidence="3 4" key="1">
    <citation type="journal article" date="2019" name="Mol. Ecol. Resour.">
        <title>Improving Illumina assemblies with Hi-C and long reads: an example with the North African dromedary.</title>
        <authorList>
            <person name="Elbers J.P."/>
            <person name="Rogers M.F."/>
            <person name="Perelman P.L."/>
            <person name="Proskuryakova A.A."/>
            <person name="Serdyukova N.A."/>
            <person name="Johnson W.E."/>
            <person name="Horin P."/>
            <person name="Corander J."/>
            <person name="Murphy D."/>
            <person name="Burger P.A."/>
        </authorList>
    </citation>
    <scope>NUCLEOTIDE SEQUENCE [LARGE SCALE GENOMIC DNA]</scope>
    <source>
        <strain evidence="3">Drom800</strain>
        <tissue evidence="3">Blood</tissue>
    </source>
</reference>
<organism evidence="3 4">
    <name type="scientific">Camelus dromedarius</name>
    <name type="common">Dromedary</name>
    <name type="synonym">Arabian camel</name>
    <dbReference type="NCBI Taxonomy" id="9838"/>
    <lineage>
        <taxon>Eukaryota</taxon>
        <taxon>Metazoa</taxon>
        <taxon>Chordata</taxon>
        <taxon>Craniata</taxon>
        <taxon>Vertebrata</taxon>
        <taxon>Euteleostomi</taxon>
        <taxon>Mammalia</taxon>
        <taxon>Eutheria</taxon>
        <taxon>Laurasiatheria</taxon>
        <taxon>Artiodactyla</taxon>
        <taxon>Tylopoda</taxon>
        <taxon>Camelidae</taxon>
        <taxon>Camelus</taxon>
    </lineage>
</organism>
<dbReference type="Pfam" id="PF00023">
    <property type="entry name" value="Ank"/>
    <property type="match status" value="1"/>
</dbReference>
<feature type="non-terminal residue" evidence="3">
    <location>
        <position position="177"/>
    </location>
</feature>
<dbReference type="SMART" id="SM00248">
    <property type="entry name" value="ANK"/>
    <property type="match status" value="1"/>
</dbReference>
<evidence type="ECO:0000256" key="2">
    <source>
        <dbReference type="SAM" id="MobiDB-lite"/>
    </source>
</evidence>
<gene>
    <name evidence="3" type="ORF">Cadr_000007586</name>
</gene>
<comment type="caution">
    <text evidence="3">The sequence shown here is derived from an EMBL/GenBank/DDBJ whole genome shotgun (WGS) entry which is preliminary data.</text>
</comment>
<dbReference type="PROSITE" id="PS50088">
    <property type="entry name" value="ANK_REPEAT"/>
    <property type="match status" value="1"/>
</dbReference>
<feature type="region of interest" description="Disordered" evidence="2">
    <location>
        <begin position="139"/>
        <end position="177"/>
    </location>
</feature>